<dbReference type="EMBL" id="BAAADV010000001">
    <property type="protein sequence ID" value="GAA0663188.1"/>
    <property type="molecule type" value="Genomic_DNA"/>
</dbReference>
<reference evidence="3 4" key="1">
    <citation type="journal article" date="2019" name="Int. J. Syst. Evol. Microbiol.">
        <title>The Global Catalogue of Microorganisms (GCM) 10K type strain sequencing project: providing services to taxonomists for standard genome sequencing and annotation.</title>
        <authorList>
            <consortium name="The Broad Institute Genomics Platform"/>
            <consortium name="The Broad Institute Genome Sequencing Center for Infectious Disease"/>
            <person name="Wu L."/>
            <person name="Ma J."/>
        </authorList>
    </citation>
    <scope>NUCLEOTIDE SEQUENCE [LARGE SCALE GENOMIC DNA]</scope>
    <source>
        <strain evidence="3 4">JCM 16328</strain>
    </source>
</reference>
<dbReference type="Proteomes" id="UP001500420">
    <property type="component" value="Unassembled WGS sequence"/>
</dbReference>
<evidence type="ECO:0000313" key="4">
    <source>
        <dbReference type="Proteomes" id="UP001500420"/>
    </source>
</evidence>
<proteinExistence type="predicted"/>
<sequence length="194" mass="20533">MKLPRGQLVRSRVVSNPGTSMATMLDRELTGYALLEPQEALLLDADERGVLTFEDGVPVLAYHTGTDRGGVEALADLAVPGPYSVDVFELSAADVDDLHDTPDLTVPPGMPAERVAGDPELAARTRERARSLGLDAPAGAAADASGASQEQEDPVATFLENGEKIDAIREQAREEAEQRAREWGLAGELADGAD</sequence>
<feature type="compositionally biased region" description="Low complexity" evidence="1">
    <location>
        <begin position="136"/>
        <end position="148"/>
    </location>
</feature>
<evidence type="ECO:0000313" key="3">
    <source>
        <dbReference type="EMBL" id="GAA0663188.1"/>
    </source>
</evidence>
<name>A0AAV3T7V2_9EURY</name>
<comment type="caution">
    <text evidence="3">The sequence shown here is derived from an EMBL/GenBank/DDBJ whole genome shotgun (WGS) entry which is preliminary data.</text>
</comment>
<gene>
    <name evidence="3" type="ORF">GCM10009020_04750</name>
</gene>
<dbReference type="RefSeq" id="WP_343772239.1">
    <property type="nucleotide sequence ID" value="NZ_BAAADV010000001.1"/>
</dbReference>
<feature type="region of interest" description="Disordered" evidence="1">
    <location>
        <begin position="169"/>
        <end position="194"/>
    </location>
</feature>
<feature type="region of interest" description="Disordered" evidence="1">
    <location>
        <begin position="136"/>
        <end position="155"/>
    </location>
</feature>
<evidence type="ECO:0000259" key="2">
    <source>
        <dbReference type="Pfam" id="PF26239"/>
    </source>
</evidence>
<protein>
    <recommendedName>
        <fullName evidence="2">DUF8054 domain-containing protein</fullName>
    </recommendedName>
</protein>
<dbReference type="Pfam" id="PF26239">
    <property type="entry name" value="DUF8054"/>
    <property type="match status" value="1"/>
</dbReference>
<feature type="domain" description="DUF8054" evidence="2">
    <location>
        <begin position="2"/>
        <end position="185"/>
    </location>
</feature>
<feature type="compositionally biased region" description="Basic and acidic residues" evidence="1">
    <location>
        <begin position="169"/>
        <end position="182"/>
    </location>
</feature>
<dbReference type="InterPro" id="IPR058367">
    <property type="entry name" value="DUF8054"/>
</dbReference>
<evidence type="ECO:0000256" key="1">
    <source>
        <dbReference type="SAM" id="MobiDB-lite"/>
    </source>
</evidence>
<accession>A0AAV3T7V2</accession>
<dbReference type="AlphaFoldDB" id="A0AAV3T7V2"/>
<keyword evidence="4" id="KW-1185">Reference proteome</keyword>
<organism evidence="3 4">
    <name type="scientific">Natronoarchaeum mannanilyticum</name>
    <dbReference type="NCBI Taxonomy" id="926360"/>
    <lineage>
        <taxon>Archaea</taxon>
        <taxon>Methanobacteriati</taxon>
        <taxon>Methanobacteriota</taxon>
        <taxon>Stenosarchaea group</taxon>
        <taxon>Halobacteria</taxon>
        <taxon>Halobacteriales</taxon>
        <taxon>Natronoarchaeaceae</taxon>
    </lineage>
</organism>